<gene>
    <name evidence="2" type="ORF">XAT740_LOCUS55547</name>
</gene>
<evidence type="ECO:0000313" key="3">
    <source>
        <dbReference type="Proteomes" id="UP000663828"/>
    </source>
</evidence>
<feature type="region of interest" description="Disordered" evidence="1">
    <location>
        <begin position="39"/>
        <end position="58"/>
    </location>
</feature>
<feature type="compositionally biased region" description="Low complexity" evidence="1">
    <location>
        <begin position="344"/>
        <end position="364"/>
    </location>
</feature>
<feature type="compositionally biased region" description="Low complexity" evidence="1">
    <location>
        <begin position="235"/>
        <end position="255"/>
    </location>
</feature>
<accession>A0A816ET88</accession>
<feature type="compositionally biased region" description="Polar residues" evidence="1">
    <location>
        <begin position="42"/>
        <end position="58"/>
    </location>
</feature>
<name>A0A816ET88_ADIRI</name>
<feature type="region of interest" description="Disordered" evidence="1">
    <location>
        <begin position="321"/>
        <end position="364"/>
    </location>
</feature>
<keyword evidence="3" id="KW-1185">Reference proteome</keyword>
<organism evidence="2 3">
    <name type="scientific">Adineta ricciae</name>
    <name type="common">Rotifer</name>
    <dbReference type="NCBI Taxonomy" id="249248"/>
    <lineage>
        <taxon>Eukaryota</taxon>
        <taxon>Metazoa</taxon>
        <taxon>Spiralia</taxon>
        <taxon>Gnathifera</taxon>
        <taxon>Rotifera</taxon>
        <taxon>Eurotatoria</taxon>
        <taxon>Bdelloidea</taxon>
        <taxon>Adinetida</taxon>
        <taxon>Adinetidae</taxon>
        <taxon>Adineta</taxon>
    </lineage>
</organism>
<dbReference type="AlphaFoldDB" id="A0A816ET88"/>
<sequence>YSSDAARNSCASDDLNNTSSTLRQEAISITRVRCKRRKTWIRSPSSPTQPSNDNVQPTSYLQQRRLKKNLIEPFLSNHQLDEIDACQNTSLNSSTSTKTVTSTTSHNHTRVETTMLLHNTYVLNCNNNRQPIKTDDSSQLHSNGTSYKNASSPKTNNKTNEFYPTSLSPIKHLLNESIDSNIEIIQMDEQECILEIVNGVLTIVPKDKSTSSSSSSSSLSNSRNKRHEQQNINYNSSKARTSSIASSNSTPSLSEQEQERDESSSLSSSKPYTVVRDVPSVKLTSPSPSYHSGEVVDLFSTPIGSTNSTIKTKKNLLDDSLSSVSSCGIQTSEKKKSSTGIPRSSSPIQSKSKSKSTSLNKGIR</sequence>
<evidence type="ECO:0000313" key="2">
    <source>
        <dbReference type="EMBL" id="CAF1653984.1"/>
    </source>
</evidence>
<reference evidence="2" key="1">
    <citation type="submission" date="2021-02" db="EMBL/GenBank/DDBJ databases">
        <authorList>
            <person name="Nowell W R."/>
        </authorList>
    </citation>
    <scope>NUCLEOTIDE SEQUENCE</scope>
</reference>
<comment type="caution">
    <text evidence="2">The sequence shown here is derived from an EMBL/GenBank/DDBJ whole genome shotgun (WGS) entry which is preliminary data.</text>
</comment>
<dbReference type="EMBL" id="CAJNOR010010454">
    <property type="protein sequence ID" value="CAF1653984.1"/>
    <property type="molecule type" value="Genomic_DNA"/>
</dbReference>
<proteinExistence type="predicted"/>
<feature type="compositionally biased region" description="Low complexity" evidence="1">
    <location>
        <begin position="210"/>
        <end position="222"/>
    </location>
</feature>
<feature type="non-terminal residue" evidence="2">
    <location>
        <position position="1"/>
    </location>
</feature>
<feature type="compositionally biased region" description="Polar residues" evidence="1">
    <location>
        <begin position="139"/>
        <end position="163"/>
    </location>
</feature>
<feature type="region of interest" description="Disordered" evidence="1">
    <location>
        <begin position="128"/>
        <end position="163"/>
    </location>
</feature>
<protein>
    <submittedName>
        <fullName evidence="2">Uncharacterized protein</fullName>
    </submittedName>
</protein>
<feature type="region of interest" description="Disordered" evidence="1">
    <location>
        <begin position="206"/>
        <end position="271"/>
    </location>
</feature>
<dbReference type="Proteomes" id="UP000663828">
    <property type="component" value="Unassembled WGS sequence"/>
</dbReference>
<evidence type="ECO:0000256" key="1">
    <source>
        <dbReference type="SAM" id="MobiDB-lite"/>
    </source>
</evidence>